<keyword evidence="1" id="KW-0472">Membrane</keyword>
<evidence type="ECO:0000313" key="2">
    <source>
        <dbReference type="EMBL" id="MBL0887173.1"/>
    </source>
</evidence>
<evidence type="ECO:0000313" key="3">
    <source>
        <dbReference type="Proteomes" id="UP000675409"/>
    </source>
</evidence>
<dbReference type="Proteomes" id="UP000675409">
    <property type="component" value="Unassembled WGS sequence"/>
</dbReference>
<gene>
    <name evidence="2" type="ORF">HGK34_12945</name>
</gene>
<dbReference type="EMBL" id="JABBYC010000022">
    <property type="protein sequence ID" value="MBL0887173.1"/>
    <property type="molecule type" value="Genomic_DNA"/>
</dbReference>
<keyword evidence="1" id="KW-0812">Transmembrane</keyword>
<evidence type="ECO:0000256" key="1">
    <source>
        <dbReference type="SAM" id="Phobius"/>
    </source>
</evidence>
<name>A0ABS1LMA2_9MICO</name>
<sequence>MELWTWKDLVLALVGGPVLFAATLVASFGEVRRIREQGARRKRDTDSE</sequence>
<dbReference type="RefSeq" id="WP_201847936.1">
    <property type="nucleotide sequence ID" value="NZ_JABBYC010000022.1"/>
</dbReference>
<accession>A0ABS1LMA2</accession>
<comment type="caution">
    <text evidence="2">The sequence shown here is derived from an EMBL/GenBank/DDBJ whole genome shotgun (WGS) entry which is preliminary data.</text>
</comment>
<feature type="transmembrane region" description="Helical" evidence="1">
    <location>
        <begin position="12"/>
        <end position="31"/>
    </location>
</feature>
<keyword evidence="3" id="KW-1185">Reference proteome</keyword>
<proteinExistence type="predicted"/>
<reference evidence="2 3" key="1">
    <citation type="journal article" date="2021" name="Arch. Microbiol.">
        <title>Myceligenerans indicum sp. nov., an actinobacterium isolated from mangrove sediment of Sundarbans, India.</title>
        <authorList>
            <person name="Asha K."/>
            <person name="Bhadury P."/>
        </authorList>
    </citation>
    <scope>NUCLEOTIDE SEQUENCE [LARGE SCALE GENOMIC DNA]</scope>
    <source>
        <strain evidence="2 3">I2</strain>
    </source>
</reference>
<keyword evidence="1" id="KW-1133">Transmembrane helix</keyword>
<protein>
    <submittedName>
        <fullName evidence="2">Uncharacterized protein</fullName>
    </submittedName>
</protein>
<organism evidence="2 3">
    <name type="scientific">Myceligenerans indicum</name>
    <dbReference type="NCBI Taxonomy" id="2593663"/>
    <lineage>
        <taxon>Bacteria</taxon>
        <taxon>Bacillati</taxon>
        <taxon>Actinomycetota</taxon>
        <taxon>Actinomycetes</taxon>
        <taxon>Micrococcales</taxon>
        <taxon>Promicromonosporaceae</taxon>
        <taxon>Myceligenerans</taxon>
    </lineage>
</organism>